<comment type="caution">
    <text evidence="3">The sequence shown here is derived from an EMBL/GenBank/DDBJ whole genome shotgun (WGS) entry which is preliminary data.</text>
</comment>
<evidence type="ECO:0000313" key="4">
    <source>
        <dbReference type="Proteomes" id="UP000292884"/>
    </source>
</evidence>
<dbReference type="Pfam" id="PF13229">
    <property type="entry name" value="Beta_helix"/>
    <property type="match status" value="1"/>
</dbReference>
<keyword evidence="1" id="KW-0732">Signal</keyword>
<gene>
    <name evidence="3" type="ORF">EZ428_18505</name>
</gene>
<reference evidence="3 4" key="1">
    <citation type="submission" date="2019-02" db="EMBL/GenBank/DDBJ databases">
        <title>Pedobacter sp. RP-1-13 sp. nov., isolated from Arctic soil.</title>
        <authorList>
            <person name="Dahal R.H."/>
        </authorList>
    </citation>
    <scope>NUCLEOTIDE SEQUENCE [LARGE SCALE GENOMIC DNA]</scope>
    <source>
        <strain evidence="3 4">RP-1-13</strain>
    </source>
</reference>
<dbReference type="PROSITE" id="PS51257">
    <property type="entry name" value="PROKAR_LIPOPROTEIN"/>
    <property type="match status" value="1"/>
</dbReference>
<dbReference type="EMBL" id="SJSK01000005">
    <property type="protein sequence ID" value="TCC88629.1"/>
    <property type="molecule type" value="Genomic_DNA"/>
</dbReference>
<accession>A0A4R0MP65</accession>
<evidence type="ECO:0000313" key="3">
    <source>
        <dbReference type="EMBL" id="TCC88629.1"/>
    </source>
</evidence>
<dbReference type="InterPro" id="IPR012334">
    <property type="entry name" value="Pectin_lyas_fold"/>
</dbReference>
<dbReference type="InterPro" id="IPR011050">
    <property type="entry name" value="Pectin_lyase_fold/virulence"/>
</dbReference>
<name>A0A4R0MP65_9SPHI</name>
<feature type="chain" id="PRO_5020224950" description="Right handed beta helix domain-containing protein" evidence="1">
    <location>
        <begin position="24"/>
        <end position="389"/>
    </location>
</feature>
<evidence type="ECO:0000256" key="1">
    <source>
        <dbReference type="SAM" id="SignalP"/>
    </source>
</evidence>
<protein>
    <recommendedName>
        <fullName evidence="2">Right handed beta helix domain-containing protein</fullName>
    </recommendedName>
</protein>
<dbReference type="NCBIfam" id="TIGR03804">
    <property type="entry name" value="para_beta_helix"/>
    <property type="match status" value="2"/>
</dbReference>
<feature type="domain" description="Right handed beta helix" evidence="2">
    <location>
        <begin position="265"/>
        <end position="381"/>
    </location>
</feature>
<dbReference type="Proteomes" id="UP000292884">
    <property type="component" value="Unassembled WGS sequence"/>
</dbReference>
<dbReference type="InterPro" id="IPR039448">
    <property type="entry name" value="Beta_helix"/>
</dbReference>
<dbReference type="Gene3D" id="2.160.20.10">
    <property type="entry name" value="Single-stranded right-handed beta-helix, Pectin lyase-like"/>
    <property type="match status" value="1"/>
</dbReference>
<dbReference type="OrthoDB" id="818401at2"/>
<proteinExistence type="predicted"/>
<organism evidence="3 4">
    <name type="scientific">Pedobacter frigiditerrae</name>
    <dbReference type="NCBI Taxonomy" id="2530452"/>
    <lineage>
        <taxon>Bacteria</taxon>
        <taxon>Pseudomonadati</taxon>
        <taxon>Bacteroidota</taxon>
        <taxon>Sphingobacteriia</taxon>
        <taxon>Sphingobacteriales</taxon>
        <taxon>Sphingobacteriaceae</taxon>
        <taxon>Pedobacter</taxon>
    </lineage>
</organism>
<dbReference type="InterPro" id="IPR006626">
    <property type="entry name" value="PbH1"/>
</dbReference>
<dbReference type="RefSeq" id="WP_131554683.1">
    <property type="nucleotide sequence ID" value="NZ_SJSK01000005.1"/>
</dbReference>
<feature type="signal peptide" evidence="1">
    <location>
        <begin position="1"/>
        <end position="23"/>
    </location>
</feature>
<dbReference type="SUPFAM" id="SSF51126">
    <property type="entry name" value="Pectin lyase-like"/>
    <property type="match status" value="1"/>
</dbReference>
<dbReference type="AlphaFoldDB" id="A0A4R0MP65"/>
<evidence type="ECO:0000259" key="2">
    <source>
        <dbReference type="Pfam" id="PF13229"/>
    </source>
</evidence>
<keyword evidence="4" id="KW-1185">Reference proteome</keyword>
<dbReference type="InterPro" id="IPR022441">
    <property type="entry name" value="Para_beta_helix_rpt-2"/>
</dbReference>
<sequence length="389" mass="41764">MKIKHLTRALILGALLSITGAMSSCEKQTQTQAQAQDGQYVKKGEGALSNVMLATIQSAAYTPTLPTKATIIESPSNVLSPRTENDNQNQINAAITNLSNSGGGTVLLGSGIFRIKSPIILKSNVRLKGGGQDVSIIKRDESWTNVEGRGMLESGGYIEDLTISDLSIDGNRPESYRMSNQFPLFGIEITIDNGGTTRNNRVYITNVKIVNTGMGCHIKHTNNVILKGNYIVGNGTLASSTHSLPTFFHNVYLRSIDKAWVYGTNYFKDSPGGNGLNITHLTNLTVEDNIMTGNNFRGIRLGGSSSIILVRGNTVSSNTDFGIGLAYDETGQPQNFSIIDNTVNNNDNNGIYIPNNTKNGEVQGNSLSGNSPLNIKKGTNLTNVSCQAN</sequence>
<dbReference type="SMART" id="SM00710">
    <property type="entry name" value="PbH1"/>
    <property type="match status" value="6"/>
</dbReference>